<comment type="caution">
    <text evidence="1">The sequence shown here is derived from an EMBL/GenBank/DDBJ whole genome shotgun (WGS) entry which is preliminary data.</text>
</comment>
<dbReference type="Proteomes" id="UP000553756">
    <property type="component" value="Unassembled WGS sequence"/>
</dbReference>
<name>A0ABX1SY37_9BIFI</name>
<evidence type="ECO:0000313" key="2">
    <source>
        <dbReference type="Proteomes" id="UP000553756"/>
    </source>
</evidence>
<gene>
    <name evidence="1" type="ORF">G1C94_1372</name>
</gene>
<evidence type="ECO:0000313" key="1">
    <source>
        <dbReference type="EMBL" id="NMN02750.1"/>
    </source>
</evidence>
<protein>
    <submittedName>
        <fullName evidence="1">Uncharacterized protein</fullName>
    </submittedName>
</protein>
<keyword evidence="2" id="KW-1185">Reference proteome</keyword>
<organism evidence="1 2">
    <name type="scientific">Bifidobacterium panos</name>
    <dbReference type="NCBI Taxonomy" id="2675321"/>
    <lineage>
        <taxon>Bacteria</taxon>
        <taxon>Bacillati</taxon>
        <taxon>Actinomycetota</taxon>
        <taxon>Actinomycetes</taxon>
        <taxon>Bifidobacteriales</taxon>
        <taxon>Bifidobacteriaceae</taxon>
        <taxon>Bifidobacterium</taxon>
    </lineage>
</organism>
<reference evidence="1 2" key="1">
    <citation type="submission" date="2020-02" db="EMBL/GenBank/DDBJ databases">
        <title>Characterization of phylogenetic diversity of novel bifidobacterial species isolated in Czech ZOOs.</title>
        <authorList>
            <person name="Lugli G.A."/>
            <person name="Vera N.B."/>
            <person name="Ventura M."/>
        </authorList>
    </citation>
    <scope>NUCLEOTIDE SEQUENCE [LARGE SCALE GENOMIC DNA]</scope>
    <source>
        <strain evidence="1 2">DSM 109963</strain>
    </source>
</reference>
<sequence>MHARNGQKGGGKVSKQTRRAWDMLAKGDEPEAVRIATGLSKAVLDAMLKDIQHQRRVHGWDDEPEF</sequence>
<dbReference type="EMBL" id="JAAIIJ010000028">
    <property type="protein sequence ID" value="NMN02750.1"/>
    <property type="molecule type" value="Genomic_DNA"/>
</dbReference>
<accession>A0ABX1SY37</accession>
<proteinExistence type="predicted"/>